<dbReference type="InterPro" id="IPR006379">
    <property type="entry name" value="HAD-SF_hydro_IIB"/>
</dbReference>
<dbReference type="EMBL" id="CP001631">
    <property type="protein sequence ID" value="ACU53569.1"/>
    <property type="molecule type" value="Genomic_DNA"/>
</dbReference>
<dbReference type="PANTHER" id="PTHR10000:SF8">
    <property type="entry name" value="HAD SUPERFAMILY HYDROLASE-LIKE, TYPE 3"/>
    <property type="match status" value="1"/>
</dbReference>
<evidence type="ECO:0000313" key="1">
    <source>
        <dbReference type="EMBL" id="ACU53569.1"/>
    </source>
</evidence>
<reference evidence="1 2" key="1">
    <citation type="journal article" date="2009" name="Stand. Genomic Sci.">
        <title>Complete genome sequence of Acidimicrobium ferrooxidans type strain (ICP).</title>
        <authorList>
            <person name="Clum A."/>
            <person name="Nolan M."/>
            <person name="Lang E."/>
            <person name="Glavina Del Rio T."/>
            <person name="Tice H."/>
            <person name="Copeland A."/>
            <person name="Cheng J.F."/>
            <person name="Lucas S."/>
            <person name="Chen F."/>
            <person name="Bruce D."/>
            <person name="Goodwin L."/>
            <person name="Pitluck S."/>
            <person name="Ivanova N."/>
            <person name="Mavrommatis K."/>
            <person name="Mikhailova N."/>
            <person name="Pati A."/>
            <person name="Chen A."/>
            <person name="Palaniappan K."/>
            <person name="Goker M."/>
            <person name="Spring S."/>
            <person name="Land M."/>
            <person name="Hauser L."/>
            <person name="Chang Y.J."/>
            <person name="Jeffries C.C."/>
            <person name="Chain P."/>
            <person name="Bristow J."/>
            <person name="Eisen J.A."/>
            <person name="Markowitz V."/>
            <person name="Hugenholtz P."/>
            <person name="Kyrpides N.C."/>
            <person name="Klenk H.P."/>
            <person name="Lapidus A."/>
        </authorList>
    </citation>
    <scope>NUCLEOTIDE SEQUENCE [LARGE SCALE GENOMIC DNA]</scope>
    <source>
        <strain evidence="2">DSM 10331 / JCM 15462 / NBRC 103882 / ICP</strain>
    </source>
</reference>
<organism evidence="1 2">
    <name type="scientific">Acidimicrobium ferrooxidans (strain DSM 10331 / JCM 15462 / NBRC 103882 / ICP)</name>
    <dbReference type="NCBI Taxonomy" id="525909"/>
    <lineage>
        <taxon>Bacteria</taxon>
        <taxon>Bacillati</taxon>
        <taxon>Actinomycetota</taxon>
        <taxon>Acidimicrobiia</taxon>
        <taxon>Acidimicrobiales</taxon>
        <taxon>Acidimicrobiaceae</taxon>
        <taxon>Acidimicrobium</taxon>
    </lineage>
</organism>
<accession>C7LXW1</accession>
<dbReference type="Proteomes" id="UP000000771">
    <property type="component" value="Chromosome"/>
</dbReference>
<dbReference type="KEGG" id="afo:Afer_0615"/>
<name>C7LXW1_ACIFD</name>
<sequence>MDDALFATDFDGTLLDSTGEPVRRSADAFAAARRGGLAVVPVTARGPRSSLAIARTLHLGPVCVCSNGVLGLDVRTGDVIWRHGLPPGSVAEIISAVAREIPEARFAVETREQFLVEPAFFEPQWRRFAVATVVARRGLAAAEVLKVVVRAPHRRGDELQGQLRGVLGGLSLIPGSSDWLDIIAHGVSKGSGIGLGAEVLGVDLERVGAVGDHLNDVAMFHTVGRAYAVADGHPRALEAADEIVSACGDGGAGEALRRFVDTIDLPMSQRLPRRER</sequence>
<dbReference type="NCBIfam" id="TIGR01484">
    <property type="entry name" value="HAD-SF-IIB"/>
    <property type="match status" value="1"/>
</dbReference>
<gene>
    <name evidence="1" type="ordered locus">Afer_0615</name>
</gene>
<proteinExistence type="predicted"/>
<evidence type="ECO:0000313" key="2">
    <source>
        <dbReference type="Proteomes" id="UP000000771"/>
    </source>
</evidence>
<dbReference type="RefSeq" id="WP_015798064.1">
    <property type="nucleotide sequence ID" value="NC_013124.1"/>
</dbReference>
<dbReference type="PANTHER" id="PTHR10000">
    <property type="entry name" value="PHOSPHOSERINE PHOSPHATASE"/>
    <property type="match status" value="1"/>
</dbReference>
<dbReference type="Gene3D" id="3.30.1240.10">
    <property type="match status" value="1"/>
</dbReference>
<dbReference type="GO" id="GO:0000287">
    <property type="term" value="F:magnesium ion binding"/>
    <property type="evidence" value="ECO:0007669"/>
    <property type="project" value="TreeGrafter"/>
</dbReference>
<dbReference type="InterPro" id="IPR023214">
    <property type="entry name" value="HAD_sf"/>
</dbReference>
<dbReference type="HOGENOM" id="CLU_044146_0_1_11"/>
<dbReference type="STRING" id="525909.Afer_0615"/>
<dbReference type="SUPFAM" id="SSF56784">
    <property type="entry name" value="HAD-like"/>
    <property type="match status" value="1"/>
</dbReference>
<keyword evidence="1" id="KW-0378">Hydrolase</keyword>
<dbReference type="Gene3D" id="3.40.50.1000">
    <property type="entry name" value="HAD superfamily/HAD-like"/>
    <property type="match status" value="1"/>
</dbReference>
<keyword evidence="2" id="KW-1185">Reference proteome</keyword>
<dbReference type="Pfam" id="PF08282">
    <property type="entry name" value="Hydrolase_3"/>
    <property type="match status" value="1"/>
</dbReference>
<dbReference type="OrthoDB" id="3180855at2"/>
<dbReference type="eggNOG" id="COG0561">
    <property type="taxonomic scope" value="Bacteria"/>
</dbReference>
<protein>
    <submittedName>
        <fullName evidence="1">HAD-superfamily hydrolase, subfamily IIB</fullName>
    </submittedName>
</protein>
<dbReference type="AlphaFoldDB" id="C7LXW1"/>
<dbReference type="GO" id="GO:0016791">
    <property type="term" value="F:phosphatase activity"/>
    <property type="evidence" value="ECO:0007669"/>
    <property type="project" value="UniProtKB-ARBA"/>
</dbReference>
<dbReference type="InterPro" id="IPR036412">
    <property type="entry name" value="HAD-like_sf"/>
</dbReference>
<dbReference type="GO" id="GO:0005829">
    <property type="term" value="C:cytosol"/>
    <property type="evidence" value="ECO:0007669"/>
    <property type="project" value="TreeGrafter"/>
</dbReference>